<dbReference type="InterPro" id="IPR039426">
    <property type="entry name" value="TonB-dep_rcpt-like"/>
</dbReference>
<evidence type="ECO:0000256" key="7">
    <source>
        <dbReference type="ARBA" id="ARBA00023237"/>
    </source>
</evidence>
<feature type="domain" description="TonB-dependent receptor-like beta-barrel" evidence="11">
    <location>
        <begin position="425"/>
        <end position="916"/>
    </location>
</feature>
<dbReference type="InterPro" id="IPR037066">
    <property type="entry name" value="Plug_dom_sf"/>
</dbReference>
<evidence type="ECO:0000313" key="13">
    <source>
        <dbReference type="EMBL" id="RSV07165.1"/>
    </source>
</evidence>
<feature type="region of interest" description="Disordered" evidence="10">
    <location>
        <begin position="1"/>
        <end position="35"/>
    </location>
</feature>
<accession>A0AAJ4S6S2</accession>
<keyword evidence="3 8" id="KW-1134">Transmembrane beta strand</keyword>
<dbReference type="InterPro" id="IPR012910">
    <property type="entry name" value="Plug_dom"/>
</dbReference>
<dbReference type="Gene3D" id="2.40.170.20">
    <property type="entry name" value="TonB-dependent receptor, beta-barrel domain"/>
    <property type="match status" value="1"/>
</dbReference>
<gene>
    <name evidence="13" type="ORF">CA257_04015</name>
</gene>
<dbReference type="Proteomes" id="UP000286681">
    <property type="component" value="Unassembled WGS sequence"/>
</dbReference>
<evidence type="ECO:0000256" key="1">
    <source>
        <dbReference type="ARBA" id="ARBA00004571"/>
    </source>
</evidence>
<evidence type="ECO:0000256" key="3">
    <source>
        <dbReference type="ARBA" id="ARBA00022452"/>
    </source>
</evidence>
<organism evidence="13 14">
    <name type="scientific">Sphingomonas koreensis</name>
    <dbReference type="NCBI Taxonomy" id="93064"/>
    <lineage>
        <taxon>Bacteria</taxon>
        <taxon>Pseudomonadati</taxon>
        <taxon>Pseudomonadota</taxon>
        <taxon>Alphaproteobacteria</taxon>
        <taxon>Sphingomonadales</taxon>
        <taxon>Sphingomonadaceae</taxon>
        <taxon>Sphingomonas</taxon>
    </lineage>
</organism>
<evidence type="ECO:0000256" key="9">
    <source>
        <dbReference type="RuleBase" id="RU003357"/>
    </source>
</evidence>
<keyword evidence="2 8" id="KW-0813">Transport</keyword>
<evidence type="ECO:0000256" key="10">
    <source>
        <dbReference type="SAM" id="MobiDB-lite"/>
    </source>
</evidence>
<dbReference type="AlphaFoldDB" id="A0AAJ4S6S2"/>
<evidence type="ECO:0000259" key="11">
    <source>
        <dbReference type="Pfam" id="PF00593"/>
    </source>
</evidence>
<dbReference type="GO" id="GO:0009279">
    <property type="term" value="C:cell outer membrane"/>
    <property type="evidence" value="ECO:0007669"/>
    <property type="project" value="UniProtKB-SubCell"/>
</dbReference>
<comment type="caution">
    <text evidence="13">The sequence shown here is derived from an EMBL/GenBank/DDBJ whole genome shotgun (WGS) entry which is preliminary data.</text>
</comment>
<comment type="subcellular location">
    <subcellularLocation>
        <location evidence="1 8">Cell outer membrane</location>
        <topology evidence="1 8">Multi-pass membrane protein</topology>
    </subcellularLocation>
</comment>
<keyword evidence="6 8" id="KW-0472">Membrane</keyword>
<dbReference type="SUPFAM" id="SSF56935">
    <property type="entry name" value="Porins"/>
    <property type="match status" value="1"/>
</dbReference>
<dbReference type="InterPro" id="IPR000531">
    <property type="entry name" value="Beta-barrel_TonB"/>
</dbReference>
<proteinExistence type="inferred from homology"/>
<protein>
    <submittedName>
        <fullName evidence="13">TonB-dependent receptor</fullName>
    </submittedName>
</protein>
<comment type="similarity">
    <text evidence="8 9">Belongs to the TonB-dependent receptor family.</text>
</comment>
<keyword evidence="13" id="KW-0675">Receptor</keyword>
<evidence type="ECO:0000256" key="5">
    <source>
        <dbReference type="ARBA" id="ARBA00023077"/>
    </source>
</evidence>
<keyword evidence="7 8" id="KW-0998">Cell outer membrane</keyword>
<evidence type="ECO:0000259" key="12">
    <source>
        <dbReference type="Pfam" id="PF07715"/>
    </source>
</evidence>
<dbReference type="PANTHER" id="PTHR47234:SF3">
    <property type="entry name" value="SECRETIN_TONB SHORT N-TERMINAL DOMAIN-CONTAINING PROTEIN"/>
    <property type="match status" value="1"/>
</dbReference>
<dbReference type="Pfam" id="PF07715">
    <property type="entry name" value="Plug"/>
    <property type="match status" value="1"/>
</dbReference>
<evidence type="ECO:0000256" key="8">
    <source>
        <dbReference type="PROSITE-ProRule" id="PRU01360"/>
    </source>
</evidence>
<dbReference type="EMBL" id="QQWO01000002">
    <property type="protein sequence ID" value="RSV07165.1"/>
    <property type="molecule type" value="Genomic_DNA"/>
</dbReference>
<dbReference type="PROSITE" id="PS52016">
    <property type="entry name" value="TONB_DEPENDENT_REC_3"/>
    <property type="match status" value="1"/>
</dbReference>
<keyword evidence="5 9" id="KW-0798">TonB box</keyword>
<reference evidence="13 14" key="1">
    <citation type="submission" date="2018-07" db="EMBL/GenBank/DDBJ databases">
        <title>Genomic and Epidemiologic Investigation of an Indolent Hospital Outbreak.</title>
        <authorList>
            <person name="Johnson R.C."/>
            <person name="Deming C."/>
            <person name="Conlan S."/>
            <person name="Zellmer C.J."/>
            <person name="Michelin A.V."/>
            <person name="Lee-Lin S."/>
            <person name="Thomas P.J."/>
            <person name="Park M."/>
            <person name="Weingarten R.A."/>
            <person name="Less J."/>
            <person name="Dekker J.P."/>
            <person name="Frank K.M."/>
            <person name="Musser K.A."/>
            <person name="Mcquiston J.R."/>
            <person name="Henderson D.K."/>
            <person name="Lau A.F."/>
            <person name="Palmore T.N."/>
            <person name="Segre J.A."/>
        </authorList>
    </citation>
    <scope>NUCLEOTIDE SEQUENCE [LARGE SCALE GENOMIC DNA]</scope>
    <source>
        <strain evidence="13 14">SK-NIH.Env10_0317</strain>
    </source>
</reference>
<dbReference type="Pfam" id="PF00593">
    <property type="entry name" value="TonB_dep_Rec_b-barrel"/>
    <property type="match status" value="1"/>
</dbReference>
<evidence type="ECO:0000256" key="6">
    <source>
        <dbReference type="ARBA" id="ARBA00023136"/>
    </source>
</evidence>
<evidence type="ECO:0000313" key="14">
    <source>
        <dbReference type="Proteomes" id="UP000286681"/>
    </source>
</evidence>
<feature type="domain" description="TonB-dependent receptor plug" evidence="12">
    <location>
        <begin position="92"/>
        <end position="198"/>
    </location>
</feature>
<dbReference type="PANTHER" id="PTHR47234">
    <property type="match status" value="1"/>
</dbReference>
<evidence type="ECO:0000256" key="2">
    <source>
        <dbReference type="ARBA" id="ARBA00022448"/>
    </source>
</evidence>
<evidence type="ECO:0000256" key="4">
    <source>
        <dbReference type="ARBA" id="ARBA00022692"/>
    </source>
</evidence>
<name>A0AAJ4S6S2_9SPHN</name>
<keyword evidence="4 8" id="KW-0812">Transmembrane</keyword>
<dbReference type="InterPro" id="IPR036942">
    <property type="entry name" value="Beta-barrel_TonB_sf"/>
</dbReference>
<sequence>MSGPTPSVGQVRPHRAQGSYGESVRGATHRGNHRMISPRSHRHLRFRSSTVALGAALAFAAPAFAQDVPEEAESAPSEVVITGSRISTAGFEAATPTTVIGAAELQQAGRTDIAASLADLPQFRQTQSATSTNTLTSSGQAPADLRGLGAARTLVLVNNRRSVSSGDLQTVPYSLVKQIDVVTGGASAAYGSGAVAGVVNILLDDNKEGFELGAQTGISSRGDAQKYLLEGSAGIKFADGRGHFMIGADYLKDKGVTPGNARPRIGSAGFFPDTTGKLVPTGNLRELTRSEGGLIRTGVLAGQTFNPDGSLRPFQFGIVRPGSASTMIGGEGYNIDQYRSLSAPIERTSLFARLSYDVTDNLKVWVDGNYNRVSDRRLFFPDLGVTQLIFSTTNPYLTAAQRSAFAAAGETSFTMGRVLTDMSMVDYDYKRVTKQGSIGFDGTFGGGKWRYGAFFTHGEQEQDQSLIGLTKKAEFARAINAVSSGGSIVCAVNADADPTNNDAACRPLNLFGSGRADPAAIAYATGTWNSVTTTWLDHAGASISGEPFTLWDLPVSVAAGVEYREESFRTLYDATSLANNFNTINGVDIRKTGNSVKEGFAEVDIPLLANLPIVQKLSFNGAVRVSDYSTSGAIWSWKLGGIWEIIDGLKIRTTRSRDIRAPSLTELFSQRSTLFTSIADSGRPNSPLTNITLFTGGNPDLRPEIADTFTVGGVIRPAFFRGFDLSVDYYNIKIDDVITTLTAQQIVNGCYSQNNQGACSQIVRDGSGVMTSINAAYINVASFKNTGIDIEASYRTKLDGIGLDGQLKVRAIANYVDQMVVNNGVVAIDGAGYLGSQAGYLVPKWRGSLTFNYESQGMGADLRTRYVGSGGFAPAAVLANQDARIDSHIYVDLGLRAYIRTSDRNRLTVYGSVQNLFDRQPTLGAVSSPYLDIIGRHFTFGVRANF</sequence>
<dbReference type="Gene3D" id="2.170.130.10">
    <property type="entry name" value="TonB-dependent receptor, plug domain"/>
    <property type="match status" value="1"/>
</dbReference>